<gene>
    <name evidence="1" type="ORF">KSP40_PGU014356</name>
</gene>
<proteinExistence type="predicted"/>
<comment type="caution">
    <text evidence="1">The sequence shown here is derived from an EMBL/GenBank/DDBJ whole genome shotgun (WGS) entry which is preliminary data.</text>
</comment>
<sequence>MVHQSSSPACDNGLAGCIQGGEGAHGGGWVQIPSAAIRFRSRLRIGEFSLFSCCSLFHILGRCVLHNRRVKSPHLLDISGQSRNSISVVLDIFFQYTNALSPDPHLILESRNLGFDLFWQGSFPFPHLLLENRNLASHQLLKGSIPFPLCPNIFDHGSQNPPCDGGDDPERLCYHPFWSLSPLASTLEDEARESSCRRRLHCPPSKAILPLIHPATPQMMPVSICVDAERRFGSDDERKKAAASYSFTTIIFSIVCKCTNLVMKRTQYRIFEWALAAVIRVSGDGHQEMIPEFGTGPNAEYNARGLLILDCRLLYFLVIPSSSQSSVFLPKPYLWFRYLTLQLRCHFRLCSARRGLGDFDLLK</sequence>
<name>A0ABR2M7V1_9ASPA</name>
<organism evidence="1 2">
    <name type="scientific">Platanthera guangdongensis</name>
    <dbReference type="NCBI Taxonomy" id="2320717"/>
    <lineage>
        <taxon>Eukaryota</taxon>
        <taxon>Viridiplantae</taxon>
        <taxon>Streptophyta</taxon>
        <taxon>Embryophyta</taxon>
        <taxon>Tracheophyta</taxon>
        <taxon>Spermatophyta</taxon>
        <taxon>Magnoliopsida</taxon>
        <taxon>Liliopsida</taxon>
        <taxon>Asparagales</taxon>
        <taxon>Orchidaceae</taxon>
        <taxon>Orchidoideae</taxon>
        <taxon>Orchideae</taxon>
        <taxon>Orchidinae</taxon>
        <taxon>Platanthera</taxon>
    </lineage>
</organism>
<keyword evidence="2" id="KW-1185">Reference proteome</keyword>
<evidence type="ECO:0000313" key="2">
    <source>
        <dbReference type="Proteomes" id="UP001412067"/>
    </source>
</evidence>
<dbReference type="EMBL" id="JBBWWR010000010">
    <property type="protein sequence ID" value="KAK8960252.1"/>
    <property type="molecule type" value="Genomic_DNA"/>
</dbReference>
<protein>
    <submittedName>
        <fullName evidence="1">Uncharacterized protein</fullName>
    </submittedName>
</protein>
<accession>A0ABR2M7V1</accession>
<reference evidence="1 2" key="1">
    <citation type="journal article" date="2022" name="Nat. Plants">
        <title>Genomes of leafy and leafless Platanthera orchids illuminate the evolution of mycoheterotrophy.</title>
        <authorList>
            <person name="Li M.H."/>
            <person name="Liu K.W."/>
            <person name="Li Z."/>
            <person name="Lu H.C."/>
            <person name="Ye Q.L."/>
            <person name="Zhang D."/>
            <person name="Wang J.Y."/>
            <person name="Li Y.F."/>
            <person name="Zhong Z.M."/>
            <person name="Liu X."/>
            <person name="Yu X."/>
            <person name="Liu D.K."/>
            <person name="Tu X.D."/>
            <person name="Liu B."/>
            <person name="Hao Y."/>
            <person name="Liao X.Y."/>
            <person name="Jiang Y.T."/>
            <person name="Sun W.H."/>
            <person name="Chen J."/>
            <person name="Chen Y.Q."/>
            <person name="Ai Y."/>
            <person name="Zhai J.W."/>
            <person name="Wu S.S."/>
            <person name="Zhou Z."/>
            <person name="Hsiao Y.Y."/>
            <person name="Wu W.L."/>
            <person name="Chen Y.Y."/>
            <person name="Lin Y.F."/>
            <person name="Hsu J.L."/>
            <person name="Li C.Y."/>
            <person name="Wang Z.W."/>
            <person name="Zhao X."/>
            <person name="Zhong W.Y."/>
            <person name="Ma X.K."/>
            <person name="Ma L."/>
            <person name="Huang J."/>
            <person name="Chen G.Z."/>
            <person name="Huang M.Z."/>
            <person name="Huang L."/>
            <person name="Peng D.H."/>
            <person name="Luo Y.B."/>
            <person name="Zou S.Q."/>
            <person name="Chen S.P."/>
            <person name="Lan S."/>
            <person name="Tsai W.C."/>
            <person name="Van de Peer Y."/>
            <person name="Liu Z.J."/>
        </authorList>
    </citation>
    <scope>NUCLEOTIDE SEQUENCE [LARGE SCALE GENOMIC DNA]</scope>
    <source>
        <strain evidence="1">Lor288</strain>
    </source>
</reference>
<dbReference type="Proteomes" id="UP001412067">
    <property type="component" value="Unassembled WGS sequence"/>
</dbReference>
<evidence type="ECO:0000313" key="1">
    <source>
        <dbReference type="EMBL" id="KAK8960252.1"/>
    </source>
</evidence>